<keyword evidence="3" id="KW-0970">Cilium biogenesis/degradation</keyword>
<reference evidence="7" key="1">
    <citation type="submission" date="2024-04" db="EMBL/GenBank/DDBJ databases">
        <authorList>
            <consortium name="Molecular Ecology Group"/>
        </authorList>
    </citation>
    <scope>NUCLEOTIDE SEQUENCE</scope>
</reference>
<dbReference type="Pfam" id="PF14737">
    <property type="entry name" value="DUF4470"/>
    <property type="match status" value="1"/>
</dbReference>
<dbReference type="InterPro" id="IPR039304">
    <property type="entry name" value="DNAAF3"/>
</dbReference>
<evidence type="ECO:0000256" key="3">
    <source>
        <dbReference type="ARBA" id="ARBA00022794"/>
    </source>
</evidence>
<dbReference type="AlphaFoldDB" id="A0AAV2NLY7"/>
<evidence type="ECO:0000256" key="1">
    <source>
        <dbReference type="ARBA" id="ARBA00010449"/>
    </source>
</evidence>
<dbReference type="Pfam" id="PF14740">
    <property type="entry name" value="DUF4471"/>
    <property type="match status" value="1"/>
</dbReference>
<dbReference type="GO" id="GO:0044458">
    <property type="term" value="P:motile cilium assembly"/>
    <property type="evidence" value="ECO:0007669"/>
    <property type="project" value="TreeGrafter"/>
</dbReference>
<dbReference type="GO" id="GO:0070286">
    <property type="term" value="P:axonemal dynein complex assembly"/>
    <property type="evidence" value="ECO:0007669"/>
    <property type="project" value="InterPro"/>
</dbReference>
<keyword evidence="2" id="KW-0963">Cytoplasm</keyword>
<evidence type="ECO:0000256" key="2">
    <source>
        <dbReference type="ARBA" id="ARBA00022490"/>
    </source>
</evidence>
<feature type="domain" description="DUF4470" evidence="5">
    <location>
        <begin position="1"/>
        <end position="98"/>
    </location>
</feature>
<comment type="subcellular location">
    <subcellularLocation>
        <location evidence="4">Dynein axonemal particle</location>
    </subcellularLocation>
</comment>
<keyword evidence="8" id="KW-1185">Reference proteome</keyword>
<evidence type="ECO:0000313" key="8">
    <source>
        <dbReference type="Proteomes" id="UP001497644"/>
    </source>
</evidence>
<dbReference type="EMBL" id="OZ034825">
    <property type="protein sequence ID" value="CAL1680071.1"/>
    <property type="molecule type" value="Genomic_DNA"/>
</dbReference>
<name>A0AAV2NLY7_9HYME</name>
<evidence type="ECO:0000313" key="7">
    <source>
        <dbReference type="EMBL" id="CAL1680071.1"/>
    </source>
</evidence>
<proteinExistence type="inferred from homology"/>
<protein>
    <recommendedName>
        <fullName evidence="9">Dynein assembly factor 3, axonemal</fullName>
    </recommendedName>
</protein>
<dbReference type="PANTHER" id="PTHR22118:SF14">
    <property type="entry name" value="DYNEIN AXONEMAL ASSEMBLY FACTOR 3"/>
    <property type="match status" value="1"/>
</dbReference>
<evidence type="ECO:0000259" key="5">
    <source>
        <dbReference type="Pfam" id="PF14737"/>
    </source>
</evidence>
<dbReference type="GO" id="GO:0120293">
    <property type="term" value="C:dynein axonemal particle"/>
    <property type="evidence" value="ECO:0007669"/>
    <property type="project" value="UniProtKB-SubCell"/>
</dbReference>
<dbReference type="Proteomes" id="UP001497644">
    <property type="component" value="Chromosome 2"/>
</dbReference>
<accession>A0AAV2NLY7</accession>
<sequence length="438" mass="51045">MWGYSHPLDLQTEVTQREDRISDNLEVLIVGAGDARHIMKTLASSYTHPDRSITYHVIEPTLEQVARSILLLSICLERNLGLQEATRYYLEILGNTLLRPATAKYLAKCTKQLIDIPTRTVNCPWLSLEKFKHKDRDNLECIFKFWTRATCEGVPIINYWDRRIRKSLKTRYDCKEGVFEWDYYMVLKPKCINNLTIQEYRFWRNNGVAFTWLEGEPARSNSTLINNIIQHGSGFVHYAYLGDIVNGPYFTWAVTEKKEDKKLRATDIAEREIMRAIYEIRTREPLCEDYVGAHRDTSILNGVIVNEMPDIEIENESWTSIGDKSDKEKISWVEVPNHKIIFHPATSLESYKCKCEYVNRFNLVWIAHNMTKQLENLVPLASTGAPVIVESRKYIADLRKEDLKNFTEELKELAQKNGLRSLHDFDSNEHVLARFCKN</sequence>
<comment type="similarity">
    <text evidence="1">Belongs to the DNAAF3 family.</text>
</comment>
<evidence type="ECO:0000259" key="6">
    <source>
        <dbReference type="Pfam" id="PF14740"/>
    </source>
</evidence>
<gene>
    <name evidence="7" type="ORF">LPLAT_LOCUS6157</name>
</gene>
<organism evidence="7 8">
    <name type="scientific">Lasius platythorax</name>
    <dbReference type="NCBI Taxonomy" id="488582"/>
    <lineage>
        <taxon>Eukaryota</taxon>
        <taxon>Metazoa</taxon>
        <taxon>Ecdysozoa</taxon>
        <taxon>Arthropoda</taxon>
        <taxon>Hexapoda</taxon>
        <taxon>Insecta</taxon>
        <taxon>Pterygota</taxon>
        <taxon>Neoptera</taxon>
        <taxon>Endopterygota</taxon>
        <taxon>Hymenoptera</taxon>
        <taxon>Apocrita</taxon>
        <taxon>Aculeata</taxon>
        <taxon>Formicoidea</taxon>
        <taxon>Formicidae</taxon>
        <taxon>Formicinae</taxon>
        <taxon>Lasius</taxon>
        <taxon>Lasius</taxon>
    </lineage>
</organism>
<dbReference type="PANTHER" id="PTHR22118">
    <property type="entry name" value="DYNEIN ASSEMBLY FACTOR 3, AXONEMAL"/>
    <property type="match status" value="1"/>
</dbReference>
<feature type="domain" description="Dynein assembly factor 3 C-terminal" evidence="6">
    <location>
        <begin position="126"/>
        <end position="421"/>
    </location>
</feature>
<evidence type="ECO:0000256" key="4">
    <source>
        <dbReference type="ARBA" id="ARBA00024190"/>
    </source>
</evidence>
<dbReference type="InterPro" id="IPR027974">
    <property type="entry name" value="DUF4470"/>
</dbReference>
<evidence type="ECO:0008006" key="9">
    <source>
        <dbReference type="Google" id="ProtNLM"/>
    </source>
</evidence>
<dbReference type="InterPro" id="IPR028235">
    <property type="entry name" value="DNAAF3_C"/>
</dbReference>